<dbReference type="Pfam" id="PF13495">
    <property type="entry name" value="Phage_int_SAM_4"/>
    <property type="match status" value="1"/>
</dbReference>
<evidence type="ECO:0000256" key="4">
    <source>
        <dbReference type="PROSITE-ProRule" id="PRU01248"/>
    </source>
</evidence>
<evidence type="ECO:0000256" key="3">
    <source>
        <dbReference type="ARBA" id="ARBA00023125"/>
    </source>
</evidence>
<evidence type="ECO:0000259" key="6">
    <source>
        <dbReference type="PROSITE" id="PS51900"/>
    </source>
</evidence>
<keyword evidence="8" id="KW-1185">Reference proteome</keyword>
<sequence>MALEHLNTPKSHDWLNTLSGHLNLHDIISTDTTLHGQLKIFLLSCRVNELSPRTIEDYSQKVGAFVAFCQSQGIKEPQDVAANHVRIFLLVLRERIQASSVHDYYGCINRFFNWLVAEGILLQSPMVRMTPPRVPKQVIQPFSQEDIRRMLVVLGEDGFRGIRNRAIILTFLDTGLRLSELAAVQVNDIDFDNGIIKVMGKGRKERFVRVGKETQKAMLRYLLLRKDKQPSLWVDDHGQPIKARGIQSLIKRLGKRAGITDARCSPHTFRHSFAVNCLRNGMGEFNLQSLLGHTTLQMTRRYVQTFGVSDALAAHEKASPVDNLRL</sequence>
<evidence type="ECO:0000313" key="7">
    <source>
        <dbReference type="EMBL" id="MBV6343231.1"/>
    </source>
</evidence>
<feature type="domain" description="Tyr recombinase" evidence="5">
    <location>
        <begin position="137"/>
        <end position="317"/>
    </location>
</feature>
<evidence type="ECO:0000259" key="5">
    <source>
        <dbReference type="PROSITE" id="PS51898"/>
    </source>
</evidence>
<evidence type="ECO:0000313" key="8">
    <source>
        <dbReference type="Proteomes" id="UP001196980"/>
    </source>
</evidence>
<organism evidence="7 8">
    <name type="scientific">Candidatus Magnetobacterium casense</name>
    <dbReference type="NCBI Taxonomy" id="1455061"/>
    <lineage>
        <taxon>Bacteria</taxon>
        <taxon>Pseudomonadati</taxon>
        <taxon>Nitrospirota</taxon>
        <taxon>Thermodesulfovibrionia</taxon>
        <taxon>Thermodesulfovibrionales</taxon>
        <taxon>Candidatus Magnetobacteriaceae</taxon>
        <taxon>Candidatus Magnetobacterium</taxon>
    </lineage>
</organism>
<dbReference type="PANTHER" id="PTHR30349:SF41">
    <property type="entry name" value="INTEGRASE_RECOMBINASE PROTEIN MJ0367-RELATED"/>
    <property type="match status" value="1"/>
</dbReference>
<dbReference type="EMBL" id="JABXWD010000493">
    <property type="protein sequence ID" value="MBV6343231.1"/>
    <property type="molecule type" value="Genomic_DNA"/>
</dbReference>
<comment type="similarity">
    <text evidence="1">Belongs to the 'phage' integrase family.</text>
</comment>
<evidence type="ECO:0000256" key="1">
    <source>
        <dbReference type="ARBA" id="ARBA00008857"/>
    </source>
</evidence>
<dbReference type="Proteomes" id="UP001196980">
    <property type="component" value="Unassembled WGS sequence"/>
</dbReference>
<accession>A0ABS6S311</accession>
<dbReference type="PROSITE" id="PS51900">
    <property type="entry name" value="CB"/>
    <property type="match status" value="1"/>
</dbReference>
<comment type="caution">
    <text evidence="7">The sequence shown here is derived from an EMBL/GenBank/DDBJ whole genome shotgun (WGS) entry which is preliminary data.</text>
</comment>
<dbReference type="PROSITE" id="PS51898">
    <property type="entry name" value="TYR_RECOMBINASE"/>
    <property type="match status" value="1"/>
</dbReference>
<dbReference type="InterPro" id="IPR004107">
    <property type="entry name" value="Integrase_SAM-like_N"/>
</dbReference>
<keyword evidence="3 4" id="KW-0238">DNA-binding</keyword>
<dbReference type="Pfam" id="PF00589">
    <property type="entry name" value="Phage_integrase"/>
    <property type="match status" value="1"/>
</dbReference>
<dbReference type="InterPro" id="IPR050090">
    <property type="entry name" value="Tyrosine_recombinase_XerCD"/>
</dbReference>
<reference evidence="7 8" key="1">
    <citation type="journal article" date="2020" name="J Geophys Res Biogeosci">
        <title>Magnetotaxis as an Adaptation to Enable Bacterial Shuttling of Microbial Sulfur and Sulfur Cycling Across Aquatic Oxic#Anoxic Interfaces.</title>
        <authorList>
            <person name="Li J."/>
            <person name="Liu P."/>
            <person name="Wang J."/>
            <person name="Roberts A.P."/>
            <person name="Pan Y."/>
        </authorList>
    </citation>
    <scope>NUCLEOTIDE SEQUENCE [LARGE SCALE GENOMIC DNA]</scope>
    <source>
        <strain evidence="7 8">MYR-1_YQ</strain>
    </source>
</reference>
<gene>
    <name evidence="7" type="ORF">HWQ67_16755</name>
</gene>
<proteinExistence type="inferred from homology"/>
<evidence type="ECO:0000256" key="2">
    <source>
        <dbReference type="ARBA" id="ARBA00022908"/>
    </source>
</evidence>
<dbReference type="RefSeq" id="WP_218253834.1">
    <property type="nucleotide sequence ID" value="NZ_JABXWD010000493.1"/>
</dbReference>
<dbReference type="InterPro" id="IPR002104">
    <property type="entry name" value="Integrase_catalytic"/>
</dbReference>
<protein>
    <submittedName>
        <fullName evidence="7">Tyrosine-type recombinase/integrase</fullName>
    </submittedName>
</protein>
<dbReference type="InterPro" id="IPR044068">
    <property type="entry name" value="CB"/>
</dbReference>
<feature type="domain" description="Core-binding (CB)" evidence="6">
    <location>
        <begin position="32"/>
        <end position="116"/>
    </location>
</feature>
<dbReference type="PANTHER" id="PTHR30349">
    <property type="entry name" value="PHAGE INTEGRASE-RELATED"/>
    <property type="match status" value="1"/>
</dbReference>
<name>A0ABS6S311_9BACT</name>
<keyword evidence="2" id="KW-0229">DNA integration</keyword>